<evidence type="ECO:0000256" key="1">
    <source>
        <dbReference type="SAM" id="Phobius"/>
    </source>
</evidence>
<protein>
    <recommendedName>
        <fullName evidence="4">TM2 domain-containing protein</fullName>
    </recommendedName>
</protein>
<reference evidence="3" key="1">
    <citation type="submission" date="2016-08" db="EMBL/GenBank/DDBJ databases">
        <authorList>
            <person name="Holder M.E."/>
            <person name="Ajami N.J."/>
            <person name="Petrosino J.F."/>
        </authorList>
    </citation>
    <scope>NUCLEOTIDE SEQUENCE [LARGE SCALE GENOMIC DNA]</scope>
    <source>
        <strain evidence="3">F0677</strain>
    </source>
</reference>
<sequence>MLPARFKVRNYCSIAWNEPLPGGKIASGASVVRVRSSQIVEKATFSFTKNVEDELMKLRKFLDVDMLLVYDGEKEVEDLNNFCFRQGIGLLANTVLNLSELIEEVKECDFGTGDRNLILCKETELQSLDNINNKAELMSELYQLSASYLFDYEEPYPLWVKYLNKEEERYMAQKSVGNEKNIIMAYVLLLFGFHYAYLKRPWLTVLYIGTIGGCFLWFLLDIFRMPYLIDMYYSRIANSAYRNVSK</sequence>
<evidence type="ECO:0000313" key="3">
    <source>
        <dbReference type="Proteomes" id="UP000094757"/>
    </source>
</evidence>
<keyword evidence="1" id="KW-0472">Membrane</keyword>
<dbReference type="Proteomes" id="UP000094757">
    <property type="component" value="Chromosome"/>
</dbReference>
<feature type="transmembrane region" description="Helical" evidence="1">
    <location>
        <begin position="181"/>
        <end position="198"/>
    </location>
</feature>
<dbReference type="AlphaFoldDB" id="A0A1B3WE39"/>
<proteinExistence type="predicted"/>
<evidence type="ECO:0000313" key="2">
    <source>
        <dbReference type="EMBL" id="AOH39219.1"/>
    </source>
</evidence>
<dbReference type="STRING" id="39950.BCB69_04125"/>
<dbReference type="RefSeq" id="WP_069177095.1">
    <property type="nucleotide sequence ID" value="NZ_CP017037.1"/>
</dbReference>
<evidence type="ECO:0008006" key="4">
    <source>
        <dbReference type="Google" id="ProtNLM"/>
    </source>
</evidence>
<gene>
    <name evidence="2" type="ORF">BCB69_04125</name>
</gene>
<dbReference type="EMBL" id="CP017037">
    <property type="protein sequence ID" value="AOH39219.1"/>
    <property type="molecule type" value="Genomic_DNA"/>
</dbReference>
<organism evidence="2 3">
    <name type="scientific">Dialister pneumosintes</name>
    <dbReference type="NCBI Taxonomy" id="39950"/>
    <lineage>
        <taxon>Bacteria</taxon>
        <taxon>Bacillati</taxon>
        <taxon>Bacillota</taxon>
        <taxon>Negativicutes</taxon>
        <taxon>Veillonellales</taxon>
        <taxon>Veillonellaceae</taxon>
        <taxon>Dialister</taxon>
    </lineage>
</organism>
<dbReference type="KEGG" id="dpn:BCB69_04125"/>
<keyword evidence="1" id="KW-1133">Transmembrane helix</keyword>
<name>A0A1B3WE39_9FIRM</name>
<accession>A0A1B3WE39</accession>
<feature type="transmembrane region" description="Helical" evidence="1">
    <location>
        <begin position="204"/>
        <end position="223"/>
    </location>
</feature>
<keyword evidence="1" id="KW-0812">Transmembrane</keyword>